<dbReference type="Proteomes" id="UP000016462">
    <property type="component" value="Unassembled WGS sequence"/>
</dbReference>
<evidence type="ECO:0000256" key="1">
    <source>
        <dbReference type="SAM" id="MobiDB-lite"/>
    </source>
</evidence>
<feature type="transmembrane region" description="Helical" evidence="2">
    <location>
        <begin position="79"/>
        <end position="104"/>
    </location>
</feature>
<feature type="transmembrane region" description="Helical" evidence="2">
    <location>
        <begin position="142"/>
        <end position="161"/>
    </location>
</feature>
<gene>
    <name evidence="3" type="ORF">L332_02035</name>
</gene>
<keyword evidence="2" id="KW-1133">Transmembrane helix</keyword>
<comment type="caution">
    <text evidence="3">The sequence shown here is derived from an EMBL/GenBank/DDBJ whole genome shotgun (WGS) entry which is preliminary data.</text>
</comment>
<dbReference type="AlphaFoldDB" id="U1LMR3"/>
<keyword evidence="4" id="KW-1185">Reference proteome</keyword>
<evidence type="ECO:0000313" key="3">
    <source>
        <dbReference type="EMBL" id="ERG63232.1"/>
    </source>
</evidence>
<name>U1LMR3_9MICO</name>
<dbReference type="SUPFAM" id="SSF81995">
    <property type="entry name" value="beta-sandwich domain of Sec23/24"/>
    <property type="match status" value="1"/>
</dbReference>
<dbReference type="RefSeq" id="WP_021011474.1">
    <property type="nucleotide sequence ID" value="NZ_ASHR01000035.1"/>
</dbReference>
<dbReference type="OrthoDB" id="3831145at2"/>
<feature type="transmembrane region" description="Helical" evidence="2">
    <location>
        <begin position="167"/>
        <end position="188"/>
    </location>
</feature>
<reference evidence="3 4" key="1">
    <citation type="journal article" date="2013" name="Genome Announc.">
        <title>First draft genome sequence from a member of the genus agrococcus, isolated from modern microbialites.</title>
        <authorList>
            <person name="White R.A.III."/>
            <person name="Grassa C.J."/>
            <person name="Suttle C.A."/>
        </authorList>
    </citation>
    <scope>NUCLEOTIDE SEQUENCE [LARGE SCALE GENOMIC DNA]</scope>
    <source>
        <strain evidence="3 4">RW1</strain>
    </source>
</reference>
<accession>U1LMR3</accession>
<feature type="region of interest" description="Disordered" evidence="1">
    <location>
        <begin position="1"/>
        <end position="51"/>
    </location>
</feature>
<feature type="transmembrane region" description="Helical" evidence="2">
    <location>
        <begin position="110"/>
        <end position="135"/>
    </location>
</feature>
<proteinExistence type="predicted"/>
<evidence type="ECO:0000256" key="2">
    <source>
        <dbReference type="SAM" id="Phobius"/>
    </source>
</evidence>
<feature type="compositionally biased region" description="Polar residues" evidence="1">
    <location>
        <begin position="15"/>
        <end position="25"/>
    </location>
</feature>
<organism evidence="3 4">
    <name type="scientific">Agrococcus pavilionensis RW1</name>
    <dbReference type="NCBI Taxonomy" id="1330458"/>
    <lineage>
        <taxon>Bacteria</taxon>
        <taxon>Bacillati</taxon>
        <taxon>Actinomycetota</taxon>
        <taxon>Actinomycetes</taxon>
        <taxon>Micrococcales</taxon>
        <taxon>Microbacteriaceae</taxon>
        <taxon>Agrococcus</taxon>
    </lineage>
</organism>
<sequence>MQHDAPTPEDPQQPRYGQQPQHGQSGQYGSPAPYGQPQQGQPYAEQPVSYAPYGQGGQHGQPASYGAGMPMPAVVKWGLGIQWAGVVLGVIGIGLALIGLLALAGAGEPGALGVVGALVAVAAVLVVAQVVVLLFATKGRNWARIVLAVLAAIGIVTSLASGQGLNFGSLISILSVVLLFLPAANEWFAARSAQR</sequence>
<keyword evidence="2" id="KW-0472">Membrane</keyword>
<protein>
    <submittedName>
        <fullName evidence="3">Uncharacterized protein</fullName>
    </submittedName>
</protein>
<keyword evidence="2" id="KW-0812">Transmembrane</keyword>
<dbReference type="EMBL" id="ASHR01000035">
    <property type="protein sequence ID" value="ERG63232.1"/>
    <property type="molecule type" value="Genomic_DNA"/>
</dbReference>
<feature type="compositionally biased region" description="Low complexity" evidence="1">
    <location>
        <begin position="27"/>
        <end position="47"/>
    </location>
</feature>
<evidence type="ECO:0000313" key="4">
    <source>
        <dbReference type="Proteomes" id="UP000016462"/>
    </source>
</evidence>